<evidence type="ECO:0000313" key="1">
    <source>
        <dbReference type="EMBL" id="QCT07228.1"/>
    </source>
</evidence>
<reference evidence="1 2" key="1">
    <citation type="submission" date="2019-04" db="EMBL/GenBank/DDBJ databases">
        <authorList>
            <person name="Embree M."/>
            <person name="Gaffney J.R."/>
        </authorList>
    </citation>
    <scope>NUCLEOTIDE SEQUENCE [LARGE SCALE GENOMIC DNA]</scope>
    <source>
        <strain evidence="1 2">JE7A12</strain>
    </source>
</reference>
<evidence type="ECO:0000313" key="2">
    <source>
        <dbReference type="Proteomes" id="UP000301475"/>
    </source>
</evidence>
<evidence type="ECO:0008006" key="3">
    <source>
        <dbReference type="Google" id="ProtNLM"/>
    </source>
</evidence>
<dbReference type="KEGG" id="ruj:E5Z56_07590"/>
<proteinExistence type="predicted"/>
<keyword evidence="2" id="KW-1185">Reference proteome</keyword>
<organism evidence="1 2">
    <name type="scientific">Ruminococcus bovis</name>
    <dbReference type="NCBI Taxonomy" id="2564099"/>
    <lineage>
        <taxon>Bacteria</taxon>
        <taxon>Bacillati</taxon>
        <taxon>Bacillota</taxon>
        <taxon>Clostridia</taxon>
        <taxon>Eubacteriales</taxon>
        <taxon>Oscillospiraceae</taxon>
        <taxon>Ruminococcus</taxon>
    </lineage>
</organism>
<dbReference type="RefSeq" id="WP_138157271.1">
    <property type="nucleotide sequence ID" value="NZ_CP039381.1"/>
</dbReference>
<dbReference type="EMBL" id="CP039381">
    <property type="protein sequence ID" value="QCT07228.1"/>
    <property type="molecule type" value="Genomic_DNA"/>
</dbReference>
<gene>
    <name evidence="1" type="ORF">E5Z56_07590</name>
</gene>
<name>A0A4P8Y1Z8_9FIRM</name>
<accession>A0A4P8Y1Z8</accession>
<dbReference type="AlphaFoldDB" id="A0A4P8Y1Z8"/>
<dbReference type="OrthoDB" id="1644224at2"/>
<dbReference type="Proteomes" id="UP000301475">
    <property type="component" value="Chromosome"/>
</dbReference>
<sequence length="206" mass="24943">MYHFKYVPRIRYLNLKKQIIELIKEVQNQVRDKFTFQFEFVGSTKRNMITEDVMSNKGFDFDVNLTVNDDDENYTPKEIRTILRIAITNVSRKYGYNRCEDSTRVITIVKNSTWNFSINHSCDFAIVYGNQYIRFDKKKNVYVWAQQPKDFINLDKKAKELRKDFGKWKVVKEKYLKKKNENKDHNKHSRSLYAETINEVYDKFYH</sequence>
<protein>
    <recommendedName>
        <fullName evidence="3">Nucleotidyltransferase</fullName>
    </recommendedName>
</protein>